<evidence type="ECO:0000256" key="1">
    <source>
        <dbReference type="ARBA" id="ARBA00022490"/>
    </source>
</evidence>
<dbReference type="SUPFAM" id="SSF55347">
    <property type="entry name" value="Glyceraldehyde-3-phosphate dehydrogenase-like, C-terminal domain"/>
    <property type="match status" value="1"/>
</dbReference>
<dbReference type="InterPro" id="IPR058924">
    <property type="entry name" value="AGPR_dimerisation_dom"/>
</dbReference>
<evidence type="ECO:0000259" key="8">
    <source>
        <dbReference type="SMART" id="SM00859"/>
    </source>
</evidence>
<dbReference type="EMBL" id="BNJF01000001">
    <property type="protein sequence ID" value="GHO44902.1"/>
    <property type="molecule type" value="Genomic_DNA"/>
</dbReference>
<protein>
    <recommendedName>
        <fullName evidence="6">Putative [LysW]-L-2-aminoadipate 6-phosphate reductase</fullName>
        <ecNumber evidence="6">1.2.1.103</ecNumber>
    </recommendedName>
</protein>
<dbReference type="RefSeq" id="WP_220194265.1">
    <property type="nucleotide sequence ID" value="NZ_BNJF01000001.1"/>
</dbReference>
<dbReference type="AlphaFoldDB" id="A0A8J3I282"/>
<dbReference type="CDD" id="cd24151">
    <property type="entry name" value="AGPR_1_N_LysY"/>
    <property type="match status" value="1"/>
</dbReference>
<dbReference type="InterPro" id="IPR037535">
    <property type="entry name" value="LysY"/>
</dbReference>
<keyword evidence="5 6" id="KW-0457">Lysine biosynthesis</keyword>
<dbReference type="Gene3D" id="3.30.360.10">
    <property type="entry name" value="Dihydrodipicolinate Reductase, domain 2"/>
    <property type="match status" value="1"/>
</dbReference>
<dbReference type="PANTHER" id="PTHR32338">
    <property type="entry name" value="N-ACETYL-GAMMA-GLUTAMYL-PHOSPHATE REDUCTASE, CHLOROPLASTIC-RELATED-RELATED"/>
    <property type="match status" value="1"/>
</dbReference>
<dbReference type="SUPFAM" id="SSF51735">
    <property type="entry name" value="NAD(P)-binding Rossmann-fold domains"/>
    <property type="match status" value="1"/>
</dbReference>
<dbReference type="HAMAP" id="MF_00150">
    <property type="entry name" value="ArgC_type1"/>
    <property type="match status" value="1"/>
</dbReference>
<dbReference type="GO" id="GO:0070401">
    <property type="term" value="F:NADP+ binding"/>
    <property type="evidence" value="ECO:0007669"/>
    <property type="project" value="InterPro"/>
</dbReference>
<evidence type="ECO:0000256" key="6">
    <source>
        <dbReference type="HAMAP-Rule" id="MF_02083"/>
    </source>
</evidence>
<evidence type="ECO:0000256" key="5">
    <source>
        <dbReference type="ARBA" id="ARBA00023154"/>
    </source>
</evidence>
<accession>A0A8J3I282</accession>
<dbReference type="InterPro" id="IPR050085">
    <property type="entry name" value="AGPR"/>
</dbReference>
<comment type="caution">
    <text evidence="6">Lacks conserved residue(s) required for the propagation of feature annotation.</text>
</comment>
<feature type="domain" description="Semialdehyde dehydrogenase NAD-binding" evidence="8">
    <location>
        <begin position="5"/>
        <end position="141"/>
    </location>
</feature>
<evidence type="ECO:0000313" key="10">
    <source>
        <dbReference type="Proteomes" id="UP000612362"/>
    </source>
</evidence>
<dbReference type="Pfam" id="PF22698">
    <property type="entry name" value="Semialdhyde_dhC_1"/>
    <property type="match status" value="1"/>
</dbReference>
<feature type="active site" evidence="6">
    <location>
        <position position="149"/>
    </location>
</feature>
<dbReference type="EC" id="1.2.1.103" evidence="6"/>
<comment type="caution">
    <text evidence="9">The sequence shown here is derived from an EMBL/GenBank/DDBJ whole genome shotgun (WGS) entry which is preliminary data.</text>
</comment>
<comment type="catalytic activity">
    <reaction evidence="6">
        <text>[amino-group carrier protein]-C-terminal-N-(1-carboxy-5-oxopentan-1-yl)-L-glutamine + phosphate + NADP(+) = [amino-group carrier protein]-C-terminal-N-(1-carboxy-5-phosphooxy-5-oxopentan-1-yl)-L-glutamine + NADPH + H(+)</text>
        <dbReference type="Rhea" id="RHEA:41948"/>
        <dbReference type="Rhea" id="RHEA-COMP:9712"/>
        <dbReference type="Rhea" id="RHEA-COMP:9714"/>
        <dbReference type="ChEBI" id="CHEBI:15378"/>
        <dbReference type="ChEBI" id="CHEBI:43474"/>
        <dbReference type="ChEBI" id="CHEBI:57783"/>
        <dbReference type="ChEBI" id="CHEBI:58349"/>
        <dbReference type="ChEBI" id="CHEBI:78499"/>
        <dbReference type="ChEBI" id="CHEBI:78501"/>
        <dbReference type="EC" id="1.2.1.103"/>
    </reaction>
</comment>
<dbReference type="NCBIfam" id="TIGR01850">
    <property type="entry name" value="argC"/>
    <property type="match status" value="1"/>
</dbReference>
<evidence type="ECO:0000256" key="2">
    <source>
        <dbReference type="ARBA" id="ARBA00022605"/>
    </source>
</evidence>
<gene>
    <name evidence="9" type="primary">argC_2</name>
    <name evidence="6" type="synonym">lysY</name>
    <name evidence="9" type="ORF">KSX_30650</name>
</gene>
<reference evidence="9" key="1">
    <citation type="submission" date="2020-10" db="EMBL/GenBank/DDBJ databases">
        <title>Taxonomic study of unclassified bacteria belonging to the class Ktedonobacteria.</title>
        <authorList>
            <person name="Yabe S."/>
            <person name="Wang C.M."/>
            <person name="Zheng Y."/>
            <person name="Sakai Y."/>
            <person name="Cavaletti L."/>
            <person name="Monciardini P."/>
            <person name="Donadio S."/>
        </authorList>
    </citation>
    <scope>NUCLEOTIDE SEQUENCE</scope>
    <source>
        <strain evidence="9">SOSP1-1</strain>
    </source>
</reference>
<keyword evidence="4 6" id="KW-0560">Oxidoreductase</keyword>
<keyword evidence="10" id="KW-1185">Reference proteome</keyword>
<keyword evidence="1 6" id="KW-0963">Cytoplasm</keyword>
<keyword evidence="2 6" id="KW-0028">Amino-acid biosynthesis</keyword>
<comment type="similarity">
    <text evidence="6">Belongs to the NAGSA dehydrogenase family. Type 1 subfamily. LysY sub-subfamily.</text>
</comment>
<dbReference type="InterPro" id="IPR000534">
    <property type="entry name" value="Semialdehyde_DH_NAD-bd"/>
</dbReference>
<dbReference type="UniPathway" id="UPA00033">
    <property type="reaction ID" value="UER00037"/>
</dbReference>
<evidence type="ECO:0000313" key="9">
    <source>
        <dbReference type="EMBL" id="GHO44902.1"/>
    </source>
</evidence>
<dbReference type="GO" id="GO:0003942">
    <property type="term" value="F:N-acetyl-gamma-glutamyl-phosphate reductase activity"/>
    <property type="evidence" value="ECO:0007669"/>
    <property type="project" value="InterPro"/>
</dbReference>
<dbReference type="GO" id="GO:0019878">
    <property type="term" value="P:lysine biosynthetic process via aminoadipic acid"/>
    <property type="evidence" value="ECO:0007669"/>
    <property type="project" value="UniProtKB-UniRule"/>
</dbReference>
<evidence type="ECO:0000256" key="7">
    <source>
        <dbReference type="SAM" id="MobiDB-lite"/>
    </source>
</evidence>
<dbReference type="Proteomes" id="UP000612362">
    <property type="component" value="Unassembled WGS sequence"/>
</dbReference>
<dbReference type="SMART" id="SM00859">
    <property type="entry name" value="Semialdhyde_dh"/>
    <property type="match status" value="1"/>
</dbReference>
<feature type="region of interest" description="Disordered" evidence="7">
    <location>
        <begin position="181"/>
        <end position="204"/>
    </location>
</feature>
<dbReference type="PANTHER" id="PTHR32338:SF11">
    <property type="entry name" value="[LYSW]-L-2-AMINOADIPATE_[LYSW]-L-GLUTAMATE PHOSPHATE REDUCTASE-RELATED"/>
    <property type="match status" value="1"/>
</dbReference>
<dbReference type="GO" id="GO:0006526">
    <property type="term" value="P:L-arginine biosynthetic process"/>
    <property type="evidence" value="ECO:0007669"/>
    <property type="project" value="InterPro"/>
</dbReference>
<dbReference type="Gene3D" id="3.40.50.720">
    <property type="entry name" value="NAD(P)-binding Rossmann-like Domain"/>
    <property type="match status" value="1"/>
</dbReference>
<evidence type="ECO:0000256" key="3">
    <source>
        <dbReference type="ARBA" id="ARBA00022857"/>
    </source>
</evidence>
<dbReference type="Pfam" id="PF01118">
    <property type="entry name" value="Semialdhyde_dh"/>
    <property type="match status" value="1"/>
</dbReference>
<comment type="subcellular location">
    <subcellularLocation>
        <location evidence="6">Cytoplasm</location>
    </subcellularLocation>
</comment>
<comment type="pathway">
    <text evidence="6">Amino-acid biosynthesis; L-lysine biosynthesis via AAA pathway; L-lysine from L-alpha-aminoadipate (Thermus route): step 3/5.</text>
</comment>
<dbReference type="InterPro" id="IPR036291">
    <property type="entry name" value="NAD(P)-bd_dom_sf"/>
</dbReference>
<feature type="binding site" evidence="6">
    <location>
        <position position="323"/>
    </location>
    <ligand>
        <name>NADP(+)</name>
        <dbReference type="ChEBI" id="CHEBI:58349"/>
    </ligand>
</feature>
<dbReference type="GO" id="GO:0005737">
    <property type="term" value="C:cytoplasm"/>
    <property type="evidence" value="ECO:0007669"/>
    <property type="project" value="UniProtKB-SubCell"/>
</dbReference>
<name>A0A8J3I282_9CHLR</name>
<sequence length="356" mass="39085">MSRMRAAIVGGSGYTGGELARLLLFHPEIELTQVASNSHAGQFIHSAHPNLRRLSTLRFCHPDDLTACDILFLCLHHGESMDVLTRYRYLAPRIIDLSADFRLRDPQLFQRWYGEEHRSAELLSEAVYGMPELYRAELAEATLVSGTGCMATAAILGLAPLYRSGLVDSEVPLVVEAKVGSSAGGAKPGSSSHHPERSGALRSFQPTGHRHSAELIQELGLLAGHGTAGLSQRVAFSATSVELVRGILVTAHVFVRENIDERTLWRVYRESYQREPFVRIIKERTGIYRYPEPKILAGSNFCDVGFELDAEQGRIVVMAALDNLMKGAAGNAVQSMNCMFGWDETLGLGFPGLHPV</sequence>
<organism evidence="9 10">
    <name type="scientific">Ktedonospora formicarum</name>
    <dbReference type="NCBI Taxonomy" id="2778364"/>
    <lineage>
        <taxon>Bacteria</taxon>
        <taxon>Bacillati</taxon>
        <taxon>Chloroflexota</taxon>
        <taxon>Ktedonobacteria</taxon>
        <taxon>Ktedonobacterales</taxon>
        <taxon>Ktedonobacteraceae</taxon>
        <taxon>Ktedonospora</taxon>
    </lineage>
</organism>
<evidence type="ECO:0000256" key="4">
    <source>
        <dbReference type="ARBA" id="ARBA00023002"/>
    </source>
</evidence>
<keyword evidence="3 6" id="KW-0521">NADP</keyword>
<proteinExistence type="inferred from homology"/>
<comment type="function">
    <text evidence="6">Catalyzes the NADPH-dependent reduction of [LysW]-aminoadipate 6-phosphate to yield [LysW]-aminoadipate 6-semialdehyde.</text>
</comment>
<dbReference type="HAMAP" id="MF_02083">
    <property type="entry name" value="LysY"/>
    <property type="match status" value="1"/>
</dbReference>
<dbReference type="CDD" id="cd23939">
    <property type="entry name" value="AGPR_1_C_LysY"/>
    <property type="match status" value="1"/>
</dbReference>
<dbReference type="InterPro" id="IPR000706">
    <property type="entry name" value="AGPR_type-1"/>
</dbReference>
<feature type="binding site" evidence="6">
    <location>
        <begin position="12"/>
        <end position="15"/>
    </location>
    <ligand>
        <name>NADP(+)</name>
        <dbReference type="ChEBI" id="CHEBI:58349"/>
    </ligand>
</feature>
<dbReference type="GO" id="GO:0051287">
    <property type="term" value="F:NAD binding"/>
    <property type="evidence" value="ECO:0007669"/>
    <property type="project" value="InterPro"/>
</dbReference>